<comment type="caution">
    <text evidence="2">The sequence shown here is derived from an EMBL/GenBank/DDBJ whole genome shotgun (WGS) entry which is preliminary data.</text>
</comment>
<dbReference type="OrthoDB" id="10296577at2759"/>
<organism evidence="2 3">
    <name type="scientific">Trichonephila clavata</name>
    <name type="common">Joro spider</name>
    <name type="synonym">Nephila clavata</name>
    <dbReference type="NCBI Taxonomy" id="2740835"/>
    <lineage>
        <taxon>Eukaryota</taxon>
        <taxon>Metazoa</taxon>
        <taxon>Ecdysozoa</taxon>
        <taxon>Arthropoda</taxon>
        <taxon>Chelicerata</taxon>
        <taxon>Arachnida</taxon>
        <taxon>Araneae</taxon>
        <taxon>Araneomorphae</taxon>
        <taxon>Entelegynae</taxon>
        <taxon>Araneoidea</taxon>
        <taxon>Nephilidae</taxon>
        <taxon>Trichonephila</taxon>
    </lineage>
</organism>
<evidence type="ECO:0000256" key="1">
    <source>
        <dbReference type="SAM" id="MobiDB-lite"/>
    </source>
</evidence>
<name>A0A8X6K8C1_TRICU</name>
<feature type="compositionally biased region" description="Polar residues" evidence="1">
    <location>
        <begin position="22"/>
        <end position="37"/>
    </location>
</feature>
<dbReference type="AlphaFoldDB" id="A0A8X6K8C1"/>
<evidence type="ECO:0000313" key="2">
    <source>
        <dbReference type="EMBL" id="GFQ65719.1"/>
    </source>
</evidence>
<gene>
    <name evidence="2" type="ORF">TNCT_100591</name>
</gene>
<accession>A0A8X6K8C1</accession>
<reference evidence="2" key="1">
    <citation type="submission" date="2020-07" db="EMBL/GenBank/DDBJ databases">
        <title>Multicomponent nature underlies the extraordinary mechanical properties of spider dragline silk.</title>
        <authorList>
            <person name="Kono N."/>
            <person name="Nakamura H."/>
            <person name="Mori M."/>
            <person name="Yoshida Y."/>
            <person name="Ohtoshi R."/>
            <person name="Malay A.D."/>
            <person name="Moran D.A.P."/>
            <person name="Tomita M."/>
            <person name="Numata K."/>
            <person name="Arakawa K."/>
        </authorList>
    </citation>
    <scope>NUCLEOTIDE SEQUENCE</scope>
</reference>
<keyword evidence="3" id="KW-1185">Reference proteome</keyword>
<proteinExistence type="predicted"/>
<evidence type="ECO:0000313" key="3">
    <source>
        <dbReference type="Proteomes" id="UP000887116"/>
    </source>
</evidence>
<feature type="region of interest" description="Disordered" evidence="1">
    <location>
        <begin position="22"/>
        <end position="127"/>
    </location>
</feature>
<dbReference type="EMBL" id="BMAO01010226">
    <property type="protein sequence ID" value="GFQ65719.1"/>
    <property type="molecule type" value="Genomic_DNA"/>
</dbReference>
<dbReference type="Proteomes" id="UP000887116">
    <property type="component" value="Unassembled WGS sequence"/>
</dbReference>
<protein>
    <submittedName>
        <fullName evidence="2">Uncharacterized protein</fullName>
    </submittedName>
</protein>
<sequence length="127" mass="13743">MPLLPHSFLPFSARCPVTTTTFISTGNPEPLTHQSGGRSRPRYGTRPLSPAPCVRHDDATGQDAGHQTGHLPGRPLHRGTPFARRDPTGASEEPVAVYLVPPPGAFHDHEEPHPQQARLHQCGRGEA</sequence>